<evidence type="ECO:0000256" key="2">
    <source>
        <dbReference type="ARBA" id="ARBA00022517"/>
    </source>
</evidence>
<evidence type="ECO:0000256" key="4">
    <source>
        <dbReference type="ARBA" id="ARBA00022801"/>
    </source>
</evidence>
<dbReference type="GO" id="GO:0004518">
    <property type="term" value="F:nuclease activity"/>
    <property type="evidence" value="ECO:0007669"/>
    <property type="project" value="UniProtKB-KW"/>
</dbReference>
<comment type="similarity">
    <text evidence="5">Belongs to the YqgF HJR family.</text>
</comment>
<dbReference type="EC" id="3.1.-.-" evidence="5"/>
<feature type="domain" description="YqgF/RNase H-like" evidence="6">
    <location>
        <begin position="1"/>
        <end position="98"/>
    </location>
</feature>
<evidence type="ECO:0000256" key="5">
    <source>
        <dbReference type="HAMAP-Rule" id="MF_00651"/>
    </source>
</evidence>
<sequence>MYLAIDYGKKRIGLALGEAIPYGAGVLDNSKPLGFLLGEIRKICIKNQVSKIIIGMPIGSDGSEGKLGEDIRRFAINIKSNLNIETEFEEESFTSSEAESILKDQGASIKESKSKVDELAAVLILEQYLNQKSNIKDQNDR</sequence>
<protein>
    <recommendedName>
        <fullName evidence="5">Putative pre-16S rRNA nuclease</fullName>
        <ecNumber evidence="5">3.1.-.-</ecNumber>
    </recommendedName>
</protein>
<name>A0A1F5E7D9_9BACT</name>
<evidence type="ECO:0000256" key="3">
    <source>
        <dbReference type="ARBA" id="ARBA00022722"/>
    </source>
</evidence>
<dbReference type="HAMAP" id="MF_00651">
    <property type="entry name" value="Nuclease_YqgF"/>
    <property type="match status" value="1"/>
</dbReference>
<comment type="caution">
    <text evidence="7">The sequence shown here is derived from an EMBL/GenBank/DDBJ whole genome shotgun (WGS) entry which is preliminary data.</text>
</comment>
<dbReference type="CDD" id="cd16964">
    <property type="entry name" value="YqgF"/>
    <property type="match status" value="1"/>
</dbReference>
<keyword evidence="1 5" id="KW-0963">Cytoplasm</keyword>
<dbReference type="Gene3D" id="3.30.420.140">
    <property type="entry name" value="YqgF/RNase H-like domain"/>
    <property type="match status" value="1"/>
</dbReference>
<dbReference type="AlphaFoldDB" id="A0A1F5E7D9"/>
<gene>
    <name evidence="7" type="ORF">A2215_00150</name>
</gene>
<dbReference type="SMART" id="SM00732">
    <property type="entry name" value="YqgFc"/>
    <property type="match status" value="1"/>
</dbReference>
<dbReference type="InterPro" id="IPR005227">
    <property type="entry name" value="YqgF"/>
</dbReference>
<dbReference type="PANTHER" id="PTHR33317:SF4">
    <property type="entry name" value="POLYNUCLEOTIDYL TRANSFERASE, RIBONUCLEASE H-LIKE SUPERFAMILY PROTEIN"/>
    <property type="match status" value="1"/>
</dbReference>
<dbReference type="Pfam" id="PF03652">
    <property type="entry name" value="RuvX"/>
    <property type="match status" value="1"/>
</dbReference>
<evidence type="ECO:0000256" key="1">
    <source>
        <dbReference type="ARBA" id="ARBA00022490"/>
    </source>
</evidence>
<dbReference type="InterPro" id="IPR012337">
    <property type="entry name" value="RNaseH-like_sf"/>
</dbReference>
<dbReference type="STRING" id="1797472.A2215_00150"/>
<dbReference type="GO" id="GO:0016788">
    <property type="term" value="F:hydrolase activity, acting on ester bonds"/>
    <property type="evidence" value="ECO:0007669"/>
    <property type="project" value="UniProtKB-UniRule"/>
</dbReference>
<dbReference type="NCBIfam" id="TIGR00250">
    <property type="entry name" value="RNAse_H_YqgF"/>
    <property type="match status" value="1"/>
</dbReference>
<comment type="function">
    <text evidence="5">Could be a nuclease involved in processing of the 5'-end of pre-16S rRNA.</text>
</comment>
<evidence type="ECO:0000313" key="7">
    <source>
        <dbReference type="EMBL" id="OGD63261.1"/>
    </source>
</evidence>
<keyword evidence="4 5" id="KW-0378">Hydrolase</keyword>
<dbReference type="PANTHER" id="PTHR33317">
    <property type="entry name" value="POLYNUCLEOTIDYL TRANSFERASE, RIBONUCLEASE H-LIKE SUPERFAMILY PROTEIN"/>
    <property type="match status" value="1"/>
</dbReference>
<reference evidence="7 8" key="1">
    <citation type="journal article" date="2016" name="Nat. Commun.">
        <title>Thousands of microbial genomes shed light on interconnected biogeochemical processes in an aquifer system.</title>
        <authorList>
            <person name="Anantharaman K."/>
            <person name="Brown C.T."/>
            <person name="Hug L.A."/>
            <person name="Sharon I."/>
            <person name="Castelle C.J."/>
            <person name="Probst A.J."/>
            <person name="Thomas B.C."/>
            <person name="Singh A."/>
            <person name="Wilkins M.J."/>
            <person name="Karaoz U."/>
            <person name="Brodie E.L."/>
            <person name="Williams K.H."/>
            <person name="Hubbard S.S."/>
            <person name="Banfield J.F."/>
        </authorList>
    </citation>
    <scope>NUCLEOTIDE SEQUENCE [LARGE SCALE GENOMIC DNA]</scope>
</reference>
<dbReference type="GO" id="GO:0005829">
    <property type="term" value="C:cytosol"/>
    <property type="evidence" value="ECO:0007669"/>
    <property type="project" value="TreeGrafter"/>
</dbReference>
<dbReference type="Proteomes" id="UP000178583">
    <property type="component" value="Unassembled WGS sequence"/>
</dbReference>
<accession>A0A1F5E7D9</accession>
<dbReference type="InterPro" id="IPR037027">
    <property type="entry name" value="YqgF/RNaseH-like_dom_sf"/>
</dbReference>
<proteinExistence type="inferred from homology"/>
<keyword evidence="3 5" id="KW-0540">Nuclease</keyword>
<dbReference type="SUPFAM" id="SSF53098">
    <property type="entry name" value="Ribonuclease H-like"/>
    <property type="match status" value="1"/>
</dbReference>
<dbReference type="InterPro" id="IPR006641">
    <property type="entry name" value="YqgF/RNaseH-like_dom"/>
</dbReference>
<evidence type="ECO:0000259" key="6">
    <source>
        <dbReference type="SMART" id="SM00732"/>
    </source>
</evidence>
<evidence type="ECO:0000313" key="8">
    <source>
        <dbReference type="Proteomes" id="UP000178583"/>
    </source>
</evidence>
<dbReference type="EMBL" id="MEZY01000036">
    <property type="protein sequence ID" value="OGD63261.1"/>
    <property type="molecule type" value="Genomic_DNA"/>
</dbReference>
<organism evidence="7 8">
    <name type="scientific">Candidatus Berkelbacteria bacterium RIFOXYA2_FULL_43_10</name>
    <dbReference type="NCBI Taxonomy" id="1797472"/>
    <lineage>
        <taxon>Bacteria</taxon>
        <taxon>Candidatus Berkelbacteria</taxon>
    </lineage>
</organism>
<comment type="subcellular location">
    <subcellularLocation>
        <location evidence="5">Cytoplasm</location>
    </subcellularLocation>
</comment>
<dbReference type="GO" id="GO:0000967">
    <property type="term" value="P:rRNA 5'-end processing"/>
    <property type="evidence" value="ECO:0007669"/>
    <property type="project" value="UniProtKB-UniRule"/>
</dbReference>
<keyword evidence="2 5" id="KW-0690">Ribosome biogenesis</keyword>